<keyword evidence="11" id="KW-0333">Golgi apparatus</keyword>
<dbReference type="InParanoid" id="A0A7M7HNH9"/>
<evidence type="ECO:0000256" key="9">
    <source>
        <dbReference type="ARBA" id="ARBA00023136"/>
    </source>
</evidence>
<dbReference type="InterPro" id="IPR001503">
    <property type="entry name" value="Glyco_trans_10"/>
</dbReference>
<keyword evidence="4 11" id="KW-0328">Glycosyltransferase</keyword>
<dbReference type="FunCoup" id="A0A7M7HNH9">
    <property type="interactions" value="383"/>
</dbReference>
<feature type="domain" description="Fucosyltransferase C-terminal" evidence="12">
    <location>
        <begin position="218"/>
        <end position="377"/>
    </location>
</feature>
<feature type="domain" description="Fucosyltransferase N-terminal" evidence="13">
    <location>
        <begin position="78"/>
        <end position="185"/>
    </location>
</feature>
<evidence type="ECO:0000313" key="14">
    <source>
        <dbReference type="EnsemblMetazoa" id="XP_011675226"/>
    </source>
</evidence>
<keyword evidence="8" id="KW-1133">Transmembrane helix</keyword>
<comment type="subcellular location">
    <subcellularLocation>
        <location evidence="11">Golgi apparatus</location>
        <location evidence="11">Golgi stack membrane</location>
        <topology evidence="11">Single-pass type II membrane protein</topology>
    </subcellularLocation>
    <subcellularLocation>
        <location evidence="1">Membrane</location>
        <topology evidence="1">Single-pass membrane protein</topology>
    </subcellularLocation>
</comment>
<dbReference type="OMA" id="ENSECQD"/>
<evidence type="ECO:0000256" key="3">
    <source>
        <dbReference type="ARBA" id="ARBA00008919"/>
    </source>
</evidence>
<dbReference type="FunFam" id="3.40.50.11660:FF:000011">
    <property type="entry name" value="Uncharacterized protein"/>
    <property type="match status" value="1"/>
</dbReference>
<reference evidence="14" key="2">
    <citation type="submission" date="2021-01" db="UniProtKB">
        <authorList>
            <consortium name="EnsemblMetazoa"/>
        </authorList>
    </citation>
    <scope>IDENTIFICATION</scope>
</reference>
<organism evidence="14 15">
    <name type="scientific">Strongylocentrotus purpuratus</name>
    <name type="common">Purple sea urchin</name>
    <dbReference type="NCBI Taxonomy" id="7668"/>
    <lineage>
        <taxon>Eukaryota</taxon>
        <taxon>Metazoa</taxon>
        <taxon>Echinodermata</taxon>
        <taxon>Eleutherozoa</taxon>
        <taxon>Echinozoa</taxon>
        <taxon>Echinoidea</taxon>
        <taxon>Euechinoidea</taxon>
        <taxon>Echinacea</taxon>
        <taxon>Camarodonta</taxon>
        <taxon>Echinidea</taxon>
        <taxon>Strongylocentrotidae</taxon>
        <taxon>Strongylocentrotus</taxon>
    </lineage>
</organism>
<dbReference type="GeneID" id="105443584"/>
<dbReference type="OrthoDB" id="427096at2759"/>
<dbReference type="RefSeq" id="XP_011675226.2">
    <property type="nucleotide sequence ID" value="XM_011676924.2"/>
</dbReference>
<evidence type="ECO:0000259" key="12">
    <source>
        <dbReference type="Pfam" id="PF00852"/>
    </source>
</evidence>
<dbReference type="SUPFAM" id="SSF53756">
    <property type="entry name" value="UDP-Glycosyltransferase/glycogen phosphorylase"/>
    <property type="match status" value="1"/>
</dbReference>
<dbReference type="EC" id="2.4.1.-" evidence="11"/>
<comment type="pathway">
    <text evidence="2">Protein modification; protein glycosylation.</text>
</comment>
<dbReference type="KEGG" id="spu:105443584"/>
<name>A0A7M7HNH9_STRPU</name>
<comment type="similarity">
    <text evidence="3 11">Belongs to the glycosyltransferase 10 family.</text>
</comment>
<evidence type="ECO:0000256" key="8">
    <source>
        <dbReference type="ARBA" id="ARBA00022989"/>
    </source>
</evidence>
<evidence type="ECO:0000256" key="5">
    <source>
        <dbReference type="ARBA" id="ARBA00022679"/>
    </source>
</evidence>
<dbReference type="UniPathway" id="UPA00378"/>
<accession>A0A7M7HNH9</accession>
<dbReference type="GO" id="GO:0046920">
    <property type="term" value="F:alpha-(1-&gt;3)-fucosyltransferase activity"/>
    <property type="evidence" value="ECO:0000318"/>
    <property type="project" value="GO_Central"/>
</dbReference>
<dbReference type="AlphaFoldDB" id="A0A7M7HNH9"/>
<dbReference type="Gene3D" id="3.40.50.11660">
    <property type="entry name" value="Glycosyl transferase family 10, C-terminal domain"/>
    <property type="match status" value="1"/>
</dbReference>
<evidence type="ECO:0000256" key="7">
    <source>
        <dbReference type="ARBA" id="ARBA00022968"/>
    </source>
</evidence>
<evidence type="ECO:0000313" key="15">
    <source>
        <dbReference type="Proteomes" id="UP000007110"/>
    </source>
</evidence>
<sequence length="426" mass="49048">MTMELKRKICFFILFLGIQAIWIAILLSHPQVMSVPMPKLNNFFNHDDGVIHSLVVRRADNTFNESEVGTNPSCYKVVYTWLDERDTFHVNLIFKQVGRFSCPGLSCGVQIEHGRNLTDLAASDVVFLFYKSDWDWHELLEHQSKRQKWVFWTSESPRHTHHRVIPLPEYTNTTYDYIMTYRKGATNKDAYLSEGGYGHFDRKTPSVQKNDTGNWAADKTRMVAWVSTNCNPSTLSYDRTGFVNALSRYVSVDKYGPCGWHPCKDLGTCGLQTYRFYLALENSECEDYITEKFWYNSLTLGLVPIVFGAPKEDYLKVAPPNSFIFVQDFPSIAKLAAYLVELSENDDLYNQYFEWKKEGSVTSHIQFSNLEPQSLCASVVHRVLTDEEAERDQIGNGEKKPMVNAWDKWWTNSCTSTVSGFPIPDQ</sequence>
<dbReference type="PANTHER" id="PTHR11929">
    <property type="entry name" value="ALPHA- 1,3 -FUCOSYLTRANSFERASE"/>
    <property type="match status" value="1"/>
</dbReference>
<dbReference type="InterPro" id="IPR038577">
    <property type="entry name" value="GT10-like_C_sf"/>
</dbReference>
<keyword evidence="10" id="KW-0325">Glycoprotein</keyword>
<keyword evidence="9" id="KW-0472">Membrane</keyword>
<evidence type="ECO:0000259" key="13">
    <source>
        <dbReference type="Pfam" id="PF17039"/>
    </source>
</evidence>
<keyword evidence="6 11" id="KW-0812">Transmembrane</keyword>
<keyword evidence="7" id="KW-0735">Signal-anchor</keyword>
<dbReference type="EnsemblMetazoa" id="XM_011676924">
    <property type="protein sequence ID" value="XP_011675226"/>
    <property type="gene ID" value="LOC105443584"/>
</dbReference>
<keyword evidence="5 11" id="KW-0808">Transferase</keyword>
<evidence type="ECO:0000256" key="11">
    <source>
        <dbReference type="RuleBase" id="RU003832"/>
    </source>
</evidence>
<dbReference type="InterPro" id="IPR055270">
    <property type="entry name" value="Glyco_tran_10_C"/>
</dbReference>
<dbReference type="Pfam" id="PF17039">
    <property type="entry name" value="Glyco_tran_10_N"/>
    <property type="match status" value="1"/>
</dbReference>
<evidence type="ECO:0000256" key="1">
    <source>
        <dbReference type="ARBA" id="ARBA00004167"/>
    </source>
</evidence>
<evidence type="ECO:0000256" key="2">
    <source>
        <dbReference type="ARBA" id="ARBA00004922"/>
    </source>
</evidence>
<dbReference type="InterPro" id="IPR031481">
    <property type="entry name" value="Glyco_tran_10_N"/>
</dbReference>
<dbReference type="Pfam" id="PF00852">
    <property type="entry name" value="Glyco_transf_10"/>
    <property type="match status" value="1"/>
</dbReference>
<dbReference type="GO" id="GO:0032580">
    <property type="term" value="C:Golgi cisterna membrane"/>
    <property type="evidence" value="ECO:0007669"/>
    <property type="project" value="UniProtKB-SubCell"/>
</dbReference>
<evidence type="ECO:0000256" key="6">
    <source>
        <dbReference type="ARBA" id="ARBA00022692"/>
    </source>
</evidence>
<evidence type="ECO:0000256" key="10">
    <source>
        <dbReference type="ARBA" id="ARBA00023180"/>
    </source>
</evidence>
<evidence type="ECO:0000256" key="4">
    <source>
        <dbReference type="ARBA" id="ARBA00022676"/>
    </source>
</evidence>
<dbReference type="PANTHER" id="PTHR11929:SF145">
    <property type="entry name" value="ALPHA-(1,3)-FUCOSYLTRANSFERASE FUT-1"/>
    <property type="match status" value="1"/>
</dbReference>
<protein>
    <recommendedName>
        <fullName evidence="11">Fucosyltransferase</fullName>
        <ecNumber evidence="11">2.4.1.-</ecNumber>
    </recommendedName>
</protein>
<reference evidence="15" key="1">
    <citation type="submission" date="2015-02" db="EMBL/GenBank/DDBJ databases">
        <title>Genome sequencing for Strongylocentrotus purpuratus.</title>
        <authorList>
            <person name="Murali S."/>
            <person name="Liu Y."/>
            <person name="Vee V."/>
            <person name="English A."/>
            <person name="Wang M."/>
            <person name="Skinner E."/>
            <person name="Han Y."/>
            <person name="Muzny D.M."/>
            <person name="Worley K.C."/>
            <person name="Gibbs R.A."/>
        </authorList>
    </citation>
    <scope>NUCLEOTIDE SEQUENCE</scope>
</reference>
<proteinExistence type="inferred from homology"/>
<dbReference type="Proteomes" id="UP000007110">
    <property type="component" value="Unassembled WGS sequence"/>
</dbReference>
<keyword evidence="15" id="KW-1185">Reference proteome</keyword>